<proteinExistence type="predicted"/>
<keyword evidence="2" id="KW-1185">Reference proteome</keyword>
<dbReference type="AlphaFoldDB" id="A0A430HLP4"/>
<evidence type="ECO:0000313" key="2">
    <source>
        <dbReference type="Proteomes" id="UP000278085"/>
    </source>
</evidence>
<dbReference type="RefSeq" id="WP_126074356.1">
    <property type="nucleotide sequence ID" value="NZ_CP051166.1"/>
</dbReference>
<comment type="caution">
    <text evidence="1">The sequence shown here is derived from an EMBL/GenBank/DDBJ whole genome shotgun (WGS) entry which is preliminary data.</text>
</comment>
<dbReference type="OrthoDB" id="4774648at2"/>
<evidence type="ECO:0000313" key="1">
    <source>
        <dbReference type="EMBL" id="RSZ58455.1"/>
    </source>
</evidence>
<organism evidence="1 2">
    <name type="scientific">Massilia atriviolacea</name>
    <dbReference type="NCBI Taxonomy" id="2495579"/>
    <lineage>
        <taxon>Bacteria</taxon>
        <taxon>Pseudomonadati</taxon>
        <taxon>Pseudomonadota</taxon>
        <taxon>Betaproteobacteria</taxon>
        <taxon>Burkholderiales</taxon>
        <taxon>Oxalobacteraceae</taxon>
        <taxon>Telluria group</taxon>
        <taxon>Massilia</taxon>
    </lineage>
</organism>
<reference evidence="1 2" key="1">
    <citation type="submission" date="2018-12" db="EMBL/GenBank/DDBJ databases">
        <authorList>
            <person name="Yang E."/>
        </authorList>
    </citation>
    <scope>NUCLEOTIDE SEQUENCE [LARGE SCALE GENOMIC DNA]</scope>
    <source>
        <strain evidence="1 2">SOD</strain>
    </source>
</reference>
<dbReference type="EMBL" id="RXLQ01000006">
    <property type="protein sequence ID" value="RSZ58455.1"/>
    <property type="molecule type" value="Genomic_DNA"/>
</dbReference>
<name>A0A430HLP4_9BURK</name>
<dbReference type="Proteomes" id="UP000278085">
    <property type="component" value="Unassembled WGS sequence"/>
</dbReference>
<protein>
    <submittedName>
        <fullName evidence="1">Uncharacterized protein</fullName>
    </submittedName>
</protein>
<sequence>MSVPDAYHGLWRRQGIWRSDGSSDSTTVVLWFQSAHWHIDSRGFAGTTVVQGARCEWHPAIAYPPLGPGIDAGTMRFDGADTVEETGIDGSYRELWVRIDAGPVRAQRFARDDGALAWLMSGAAWTAWAHGHPGGMAHFSIARGDAATLPPQAGSGWRATTPAARRR</sequence>
<accession>A0A430HLP4</accession>
<gene>
    <name evidence="1" type="ORF">EJB06_12450</name>
</gene>